<gene>
    <name evidence="3" type="ORF">D515_00068</name>
</gene>
<evidence type="ECO:0000256" key="1">
    <source>
        <dbReference type="SAM" id="SignalP"/>
    </source>
</evidence>
<dbReference type="Proteomes" id="UP000011223">
    <property type="component" value="Unassembled WGS sequence"/>
</dbReference>
<keyword evidence="4" id="KW-1185">Reference proteome</keyword>
<dbReference type="CDD" id="cd16282">
    <property type="entry name" value="metallo-hydrolase-like_MBL-fold"/>
    <property type="match status" value="1"/>
</dbReference>
<name>R1J2U4_9GAMM</name>
<protein>
    <submittedName>
        <fullName evidence="3">Polyketide cyclase</fullName>
    </submittedName>
</protein>
<dbReference type="eggNOG" id="COG0491">
    <property type="taxonomic scope" value="Bacteria"/>
</dbReference>
<dbReference type="SMART" id="SM00849">
    <property type="entry name" value="Lactamase_B"/>
    <property type="match status" value="1"/>
</dbReference>
<dbReference type="AlphaFoldDB" id="R1J2U4"/>
<dbReference type="InterPro" id="IPR050855">
    <property type="entry name" value="NDM-1-like"/>
</dbReference>
<sequence length="325" mass="35948">MKITKTTVAVLAATSLLSLSTQANEPVWDANKVQLVAEKLDDGVYAYYPTDAKELEKKGLPVATSGGFIVGDEGVLVIDTTLNERLNKQLQGMIAVETKKPIIYAVNTSFHGDHSYGNMYLPEETKIIQHEVTQNYIDNHFEADTQWMMQSFGKGRGIEEIKPTDADILVGKDGKITIDLGGKNVEIMDFGFAQTGGDLFVWEPESKTMYTGNPIVTVKPSLPWLLDGHLLETLSSLQKVKDFLPEDATVVPGHGSPMTPEDIQWHIDYLEAIKTQVQQAIDDGLSLGETVKKVQLPEFTGYALRDWVHPGLNVPAAYRDLSKQQ</sequence>
<dbReference type="SUPFAM" id="SSF56281">
    <property type="entry name" value="Metallo-hydrolase/oxidoreductase"/>
    <property type="match status" value="1"/>
</dbReference>
<feature type="domain" description="Metallo-beta-lactamase" evidence="2">
    <location>
        <begin position="63"/>
        <end position="254"/>
    </location>
</feature>
<dbReference type="Pfam" id="PF00753">
    <property type="entry name" value="Lactamase_B"/>
    <property type="match status" value="1"/>
</dbReference>
<feature type="chain" id="PRO_5004352344" evidence="1">
    <location>
        <begin position="24"/>
        <end position="325"/>
    </location>
</feature>
<dbReference type="PANTHER" id="PTHR42951:SF20">
    <property type="entry name" value="BETA LACTAMASE"/>
    <property type="match status" value="1"/>
</dbReference>
<evidence type="ECO:0000313" key="3">
    <source>
        <dbReference type="EMBL" id="EOD81910.1"/>
    </source>
</evidence>
<proteinExistence type="predicted"/>
<dbReference type="InterPro" id="IPR001279">
    <property type="entry name" value="Metallo-B-lactamas"/>
</dbReference>
<keyword evidence="1" id="KW-0732">Signal</keyword>
<dbReference type="Gene3D" id="3.60.15.10">
    <property type="entry name" value="Ribonuclease Z/Hydroxyacylglutathione hydrolase-like"/>
    <property type="match status" value="1"/>
</dbReference>
<evidence type="ECO:0000259" key="2">
    <source>
        <dbReference type="SMART" id="SM00849"/>
    </source>
</evidence>
<dbReference type="EMBL" id="ANFM02000001">
    <property type="protein sequence ID" value="EOD81910.1"/>
    <property type="molecule type" value="Genomic_DNA"/>
</dbReference>
<reference evidence="3 4" key="1">
    <citation type="journal article" date="2014" name="PLoS ONE">
        <title>Grimontia indica AK16(T), sp. nov., Isolated from a Seawater Sample Reports the Presence of Pathogenic Genes Similar to Vibrio Genus.</title>
        <authorList>
            <person name="Singh A."/>
            <person name="Vaidya B."/>
            <person name="Khatri I."/>
            <person name="Srinivas T.N."/>
            <person name="Subramanian S."/>
            <person name="Korpole S."/>
            <person name="Pinnaka A.K."/>
        </authorList>
    </citation>
    <scope>NUCLEOTIDE SEQUENCE [LARGE SCALE GENOMIC DNA]</scope>
    <source>
        <strain evidence="3 4">AK16</strain>
    </source>
</reference>
<organism evidence="3 4">
    <name type="scientific">Grimontia indica</name>
    <dbReference type="NCBI Taxonomy" id="1056512"/>
    <lineage>
        <taxon>Bacteria</taxon>
        <taxon>Pseudomonadati</taxon>
        <taxon>Pseudomonadota</taxon>
        <taxon>Gammaproteobacteria</taxon>
        <taxon>Vibrionales</taxon>
        <taxon>Vibrionaceae</taxon>
        <taxon>Grimontia</taxon>
    </lineage>
</organism>
<dbReference type="RefSeq" id="WP_002535076.1">
    <property type="nucleotide sequence ID" value="NZ_ANFM02000001.1"/>
</dbReference>
<feature type="signal peptide" evidence="1">
    <location>
        <begin position="1"/>
        <end position="23"/>
    </location>
</feature>
<evidence type="ECO:0000313" key="4">
    <source>
        <dbReference type="Proteomes" id="UP000011223"/>
    </source>
</evidence>
<dbReference type="PANTHER" id="PTHR42951">
    <property type="entry name" value="METALLO-BETA-LACTAMASE DOMAIN-CONTAINING"/>
    <property type="match status" value="1"/>
</dbReference>
<comment type="caution">
    <text evidence="3">The sequence shown here is derived from an EMBL/GenBank/DDBJ whole genome shotgun (WGS) entry which is preliminary data.</text>
</comment>
<accession>R1J2U4</accession>
<dbReference type="InterPro" id="IPR036866">
    <property type="entry name" value="RibonucZ/Hydroxyglut_hydro"/>
</dbReference>